<dbReference type="PANTHER" id="PTHR36195:SF4">
    <property type="entry name" value="DOMAIN PROTEIN, PUTATIVE (AFU_ORTHOLOGUE AFUA_5G01990)-RELATED"/>
    <property type="match status" value="1"/>
</dbReference>
<name>A0A1M5XUZ4_9BRAD</name>
<gene>
    <name evidence="1" type="ORF">SAMN05443248_7647</name>
</gene>
<dbReference type="InterPro" id="IPR020835">
    <property type="entry name" value="Catalase_sf"/>
</dbReference>
<proteinExistence type="predicted"/>
<dbReference type="Proteomes" id="UP000189796">
    <property type="component" value="Chromosome I"/>
</dbReference>
<reference evidence="1 2" key="1">
    <citation type="submission" date="2016-11" db="EMBL/GenBank/DDBJ databases">
        <authorList>
            <person name="Jaros S."/>
            <person name="Januszkiewicz K."/>
            <person name="Wedrychowicz H."/>
        </authorList>
    </citation>
    <scope>NUCLEOTIDE SEQUENCE [LARGE SCALE GENOMIC DNA]</scope>
    <source>
        <strain evidence="1 2">GAS138</strain>
    </source>
</reference>
<dbReference type="RefSeq" id="WP_154072706.1">
    <property type="nucleotide sequence ID" value="NZ_LT670817.1"/>
</dbReference>
<dbReference type="OrthoDB" id="9765610at2"/>
<dbReference type="Gene3D" id="2.40.180.10">
    <property type="entry name" value="Catalase core domain"/>
    <property type="match status" value="1"/>
</dbReference>
<accession>A0A1M5XUZ4</accession>
<protein>
    <recommendedName>
        <fullName evidence="3">Catalase</fullName>
    </recommendedName>
</protein>
<dbReference type="AlphaFoldDB" id="A0A1M5XUZ4"/>
<evidence type="ECO:0000313" key="2">
    <source>
        <dbReference type="Proteomes" id="UP000189796"/>
    </source>
</evidence>
<dbReference type="GO" id="GO:0020037">
    <property type="term" value="F:heme binding"/>
    <property type="evidence" value="ECO:0007669"/>
    <property type="project" value="InterPro"/>
</dbReference>
<organism evidence="1 2">
    <name type="scientific">Bradyrhizobium erythrophlei</name>
    <dbReference type="NCBI Taxonomy" id="1437360"/>
    <lineage>
        <taxon>Bacteria</taxon>
        <taxon>Pseudomonadati</taxon>
        <taxon>Pseudomonadota</taxon>
        <taxon>Alphaproteobacteria</taxon>
        <taxon>Hyphomicrobiales</taxon>
        <taxon>Nitrobacteraceae</taxon>
        <taxon>Bradyrhizobium</taxon>
    </lineage>
</organism>
<dbReference type="EMBL" id="LT670817">
    <property type="protein sequence ID" value="SHI03641.1"/>
    <property type="molecule type" value="Genomic_DNA"/>
</dbReference>
<dbReference type="PANTHER" id="PTHR36195">
    <property type="entry name" value="DOMAIN PROTEIN, PUTATIVE (AFU_ORTHOLOGUE AFUA_5G01990)-RELATED-RELATED"/>
    <property type="match status" value="1"/>
</dbReference>
<evidence type="ECO:0000313" key="1">
    <source>
        <dbReference type="EMBL" id="SHI03641.1"/>
    </source>
</evidence>
<sequence>MSLPSTIMNVQLEAPVRFSPSVERPDADEDKTTQALIATMRYINEKTFADGGHALRSVHAKTHGILQGYLEVDTDLPGDLAQGLFAKPGRYPAVQHLVDALAAVRAQLGWSLGEEAA</sequence>
<dbReference type="SUPFAM" id="SSF56634">
    <property type="entry name" value="Heme-dependent catalase-like"/>
    <property type="match status" value="1"/>
</dbReference>
<evidence type="ECO:0008006" key="3">
    <source>
        <dbReference type="Google" id="ProtNLM"/>
    </source>
</evidence>